<proteinExistence type="predicted"/>
<evidence type="ECO:0000313" key="3">
    <source>
        <dbReference type="Proteomes" id="UP000001959"/>
    </source>
</evidence>
<dbReference type="STRING" id="228405.HNE_0395"/>
<dbReference type="Pfam" id="PF17278">
    <property type="entry name" value="DUF5343"/>
    <property type="match status" value="1"/>
</dbReference>
<accession>Q0C568</accession>
<reference evidence="2 3" key="1">
    <citation type="journal article" date="2006" name="J. Bacteriol.">
        <title>Comparative genomic evidence for a close relationship between the dimorphic prosthecate bacteria Hyphomonas neptunium and Caulobacter crescentus.</title>
        <authorList>
            <person name="Badger J.H."/>
            <person name="Hoover T.R."/>
            <person name="Brun Y.V."/>
            <person name="Weiner R.M."/>
            <person name="Laub M.T."/>
            <person name="Alexandre G."/>
            <person name="Mrazek J."/>
            <person name="Ren Q."/>
            <person name="Paulsen I.T."/>
            <person name="Nelson K.E."/>
            <person name="Khouri H.M."/>
            <person name="Radune D."/>
            <person name="Sosa J."/>
            <person name="Dodson R.J."/>
            <person name="Sullivan S.A."/>
            <person name="Rosovitz M.J."/>
            <person name="Madupu R."/>
            <person name="Brinkac L.M."/>
            <person name="Durkin A.S."/>
            <person name="Daugherty S.C."/>
            <person name="Kothari S.P."/>
            <person name="Giglio M.G."/>
            <person name="Zhou L."/>
            <person name="Haft D.H."/>
            <person name="Selengut J.D."/>
            <person name="Davidsen T.M."/>
            <person name="Yang Q."/>
            <person name="Zafar N."/>
            <person name="Ward N.L."/>
        </authorList>
    </citation>
    <scope>NUCLEOTIDE SEQUENCE [LARGE SCALE GENOMIC DNA]</scope>
    <source>
        <strain evidence="2 3">ATCC 15444</strain>
    </source>
</reference>
<evidence type="ECO:0000313" key="2">
    <source>
        <dbReference type="EMBL" id="ABI77594.1"/>
    </source>
</evidence>
<protein>
    <recommendedName>
        <fullName evidence="4">DUF5343 domain-containing protein</fullName>
    </recommendedName>
</protein>
<keyword evidence="3" id="KW-1185">Reference proteome</keyword>
<dbReference type="KEGG" id="hne:HNE_0395"/>
<dbReference type="HOGENOM" id="CLU_104183_0_0_5"/>
<evidence type="ECO:0008006" key="4">
    <source>
        <dbReference type="Google" id="ProtNLM"/>
    </source>
</evidence>
<dbReference type="InterPro" id="IPR035235">
    <property type="entry name" value="DUF5343"/>
</dbReference>
<dbReference type="AlphaFoldDB" id="Q0C568"/>
<sequence>MGGKVANQYPYVSSAGSIGQALEQFRKKLPQTIDSDTLKQLELAPNNESYLINVLKFIGIVDEAGKADSKKSEIFYADDTQYIAGLSELIEAAYSSLFDLHGAVAWNLDKGKLTSFFRQADKTSEIVGGRQTNTFVALAVAAKKRDGVEDKGTSNGTSKPKKSPKPTVVAKKTTVAEQTTVELAKPNGSPVSLNVRIEVVLPSNSTKETYDNIFKSIRENLID</sequence>
<gene>
    <name evidence="2" type="ordered locus">HNE_0395</name>
</gene>
<dbReference type="eggNOG" id="ENOG5034053">
    <property type="taxonomic scope" value="Bacteria"/>
</dbReference>
<evidence type="ECO:0000256" key="1">
    <source>
        <dbReference type="SAM" id="MobiDB-lite"/>
    </source>
</evidence>
<feature type="region of interest" description="Disordered" evidence="1">
    <location>
        <begin position="147"/>
        <end position="169"/>
    </location>
</feature>
<dbReference type="Proteomes" id="UP000001959">
    <property type="component" value="Chromosome"/>
</dbReference>
<name>Q0C568_HYPNA</name>
<organism evidence="2 3">
    <name type="scientific">Hyphomonas neptunium (strain ATCC 15444)</name>
    <dbReference type="NCBI Taxonomy" id="228405"/>
    <lineage>
        <taxon>Bacteria</taxon>
        <taxon>Pseudomonadati</taxon>
        <taxon>Pseudomonadota</taxon>
        <taxon>Alphaproteobacteria</taxon>
        <taxon>Hyphomonadales</taxon>
        <taxon>Hyphomonadaceae</taxon>
        <taxon>Hyphomonas</taxon>
    </lineage>
</organism>
<dbReference type="EMBL" id="CP000158">
    <property type="protein sequence ID" value="ABI77594.1"/>
    <property type="molecule type" value="Genomic_DNA"/>
</dbReference>